<feature type="compositionally biased region" description="Basic and acidic residues" evidence="1">
    <location>
        <begin position="138"/>
        <end position="157"/>
    </location>
</feature>
<gene>
    <name evidence="2" type="ORF">T551_00607</name>
</gene>
<proteinExistence type="predicted"/>
<reference evidence="3" key="1">
    <citation type="journal article" date="2016" name="Nat. Commun.">
        <title>Genome analysis of three Pneumocystis species reveals adaptation mechanisms to life exclusively in mammalian hosts.</title>
        <authorList>
            <person name="Ma L."/>
            <person name="Chen Z."/>
            <person name="Huang D.W."/>
            <person name="Kutty G."/>
            <person name="Ishihara M."/>
            <person name="Wang H."/>
            <person name="Abouelleil A."/>
            <person name="Bishop L."/>
            <person name="Davey E."/>
            <person name="Deng R."/>
            <person name="Deng X."/>
            <person name="Fan L."/>
            <person name="Fantoni G."/>
            <person name="Fitzgerald M."/>
            <person name="Gogineni E."/>
            <person name="Goldberg J.M."/>
            <person name="Handley G."/>
            <person name="Hu X."/>
            <person name="Huber C."/>
            <person name="Jiao X."/>
            <person name="Jones K."/>
            <person name="Levin J.Z."/>
            <person name="Liu Y."/>
            <person name="Macdonald P."/>
            <person name="Melnikov A."/>
            <person name="Raley C."/>
            <person name="Sassi M."/>
            <person name="Sherman B.T."/>
            <person name="Song X."/>
            <person name="Sykes S."/>
            <person name="Tran B."/>
            <person name="Walsh L."/>
            <person name="Xia Y."/>
            <person name="Yang J."/>
            <person name="Young S."/>
            <person name="Zeng Q."/>
            <person name="Zheng X."/>
            <person name="Stephens R."/>
            <person name="Nusbaum C."/>
            <person name="Birren B.W."/>
            <person name="Azadi P."/>
            <person name="Lempicki R.A."/>
            <person name="Cuomo C.A."/>
            <person name="Kovacs J.A."/>
        </authorList>
    </citation>
    <scope>NUCLEOTIDE SEQUENCE [LARGE SCALE GENOMIC DNA]</scope>
    <source>
        <strain evidence="3">RU7</strain>
    </source>
</reference>
<comment type="caution">
    <text evidence="2">The sequence shown here is derived from an EMBL/GenBank/DDBJ whole genome shotgun (WGS) entry which is preliminary data.</text>
</comment>
<sequence length="169" mass="18764">MRKIYGSILEATCTKILISVQKLSDEHNDDTSSTDSEKSETSKNTIIANLTVAIPIEIYTGTDIIITHVTTVTKMLLRYVLHINMLYFSESTSTNSDDLLSPDLPLESIKLLSLDRPSDESNESTNAKSNESLESEDSDKLNESDKSVESNKRDKSSKLVNLSESEKLS</sequence>
<keyword evidence="3" id="KW-1185">Reference proteome</keyword>
<evidence type="ECO:0000313" key="2">
    <source>
        <dbReference type="EMBL" id="KTW31924.1"/>
    </source>
</evidence>
<evidence type="ECO:0000313" key="3">
    <source>
        <dbReference type="Proteomes" id="UP000053447"/>
    </source>
</evidence>
<organism evidence="2 3">
    <name type="scientific">Pneumocystis jirovecii (strain RU7)</name>
    <name type="common">Human pneumocystis pneumonia agent</name>
    <dbReference type="NCBI Taxonomy" id="1408657"/>
    <lineage>
        <taxon>Eukaryota</taxon>
        <taxon>Fungi</taxon>
        <taxon>Dikarya</taxon>
        <taxon>Ascomycota</taxon>
        <taxon>Taphrinomycotina</taxon>
        <taxon>Pneumocystomycetes</taxon>
        <taxon>Pneumocystaceae</taxon>
        <taxon>Pneumocystis</taxon>
    </lineage>
</organism>
<dbReference type="Proteomes" id="UP000053447">
    <property type="component" value="Unassembled WGS sequence"/>
</dbReference>
<protein>
    <submittedName>
        <fullName evidence="2">Uncharacterized protein</fullName>
    </submittedName>
</protein>
<feature type="compositionally biased region" description="Polar residues" evidence="1">
    <location>
        <begin position="123"/>
        <end position="132"/>
    </location>
</feature>
<dbReference type="VEuPathDB" id="FungiDB:T551_00607"/>
<accession>A0A0W4ZUC5</accession>
<dbReference type="AlphaFoldDB" id="A0A0W4ZUC5"/>
<feature type="region of interest" description="Disordered" evidence="1">
    <location>
        <begin position="113"/>
        <end position="169"/>
    </location>
</feature>
<name>A0A0W4ZUC5_PNEJ7</name>
<dbReference type="RefSeq" id="XP_018230616.1">
    <property type="nucleotide sequence ID" value="XM_018372873.1"/>
</dbReference>
<dbReference type="EMBL" id="LFWA01000003">
    <property type="protein sequence ID" value="KTW31924.1"/>
    <property type="molecule type" value="Genomic_DNA"/>
</dbReference>
<evidence type="ECO:0000256" key="1">
    <source>
        <dbReference type="SAM" id="MobiDB-lite"/>
    </source>
</evidence>
<dbReference type="GeneID" id="28939128"/>